<evidence type="ECO:0000256" key="4">
    <source>
        <dbReference type="ARBA" id="ARBA00022481"/>
    </source>
</evidence>
<evidence type="ECO:0000256" key="9">
    <source>
        <dbReference type="ARBA" id="ARBA00025772"/>
    </source>
</evidence>
<proteinExistence type="inferred from homology"/>
<name>A0A4S2H426_9PROT</name>
<keyword evidence="6 11" id="KW-0812">Transmembrane</keyword>
<accession>A0A4S2H426</accession>
<keyword evidence="7 11" id="KW-1133">Transmembrane helix</keyword>
<dbReference type="InterPro" id="IPR012902">
    <property type="entry name" value="N_methyl_site"/>
</dbReference>
<keyword evidence="14" id="KW-1185">Reference proteome</keyword>
<gene>
    <name evidence="13" type="primary">gspH</name>
    <name evidence="13" type="ORF">E5163_04500</name>
</gene>
<dbReference type="GO" id="GO:0015628">
    <property type="term" value="P:protein secretion by the type II secretion system"/>
    <property type="evidence" value="ECO:0007669"/>
    <property type="project" value="InterPro"/>
</dbReference>
<evidence type="ECO:0000313" key="14">
    <source>
        <dbReference type="Proteomes" id="UP000308054"/>
    </source>
</evidence>
<dbReference type="InterPro" id="IPR045584">
    <property type="entry name" value="Pilin-like"/>
</dbReference>
<dbReference type="GO" id="GO:0015627">
    <property type="term" value="C:type II protein secretion system complex"/>
    <property type="evidence" value="ECO:0007669"/>
    <property type="project" value="InterPro"/>
</dbReference>
<evidence type="ECO:0000313" key="13">
    <source>
        <dbReference type="EMBL" id="TGY90387.1"/>
    </source>
</evidence>
<keyword evidence="3" id="KW-1003">Cell membrane</keyword>
<comment type="similarity">
    <text evidence="9">Belongs to the GSP H family.</text>
</comment>
<evidence type="ECO:0000256" key="7">
    <source>
        <dbReference type="ARBA" id="ARBA00022989"/>
    </source>
</evidence>
<evidence type="ECO:0000259" key="12">
    <source>
        <dbReference type="Pfam" id="PF12019"/>
    </source>
</evidence>
<sequence>MARPGPIHREAGFSLVETLVVVAVVAMMTAVAVLSVTGRQSAIEREAERLLARFGEARETALVTGGIVGFTPEADGSGYLFLTYRDGSWRDMPDHPALAPRRLPDGIRLYSEAGRTRRSPDAALAPAAWFDPTGIEGPFAFLLQDSDRDLRLVRDGQGVLRIEEEVR</sequence>
<feature type="transmembrane region" description="Helical" evidence="11">
    <location>
        <begin position="12"/>
        <end position="36"/>
    </location>
</feature>
<dbReference type="AlphaFoldDB" id="A0A4S2H426"/>
<dbReference type="InterPro" id="IPR022346">
    <property type="entry name" value="T2SS_GspH"/>
</dbReference>
<dbReference type="RefSeq" id="WP_135994886.1">
    <property type="nucleotide sequence ID" value="NZ_CP071057.1"/>
</dbReference>
<keyword evidence="8 11" id="KW-0472">Membrane</keyword>
<dbReference type="EMBL" id="SRXW01000001">
    <property type="protein sequence ID" value="TGY90387.1"/>
    <property type="molecule type" value="Genomic_DNA"/>
</dbReference>
<evidence type="ECO:0000256" key="1">
    <source>
        <dbReference type="ARBA" id="ARBA00004377"/>
    </source>
</evidence>
<dbReference type="SUPFAM" id="SSF54523">
    <property type="entry name" value="Pili subunits"/>
    <property type="match status" value="1"/>
</dbReference>
<dbReference type="NCBIfam" id="TIGR02532">
    <property type="entry name" value="IV_pilin_GFxxxE"/>
    <property type="match status" value="1"/>
</dbReference>
<dbReference type="OrthoDB" id="7630032at2"/>
<evidence type="ECO:0000256" key="10">
    <source>
        <dbReference type="ARBA" id="ARBA00030775"/>
    </source>
</evidence>
<evidence type="ECO:0000256" key="11">
    <source>
        <dbReference type="SAM" id="Phobius"/>
    </source>
</evidence>
<dbReference type="Pfam" id="PF12019">
    <property type="entry name" value="GspH"/>
    <property type="match status" value="1"/>
</dbReference>
<comment type="subcellular location">
    <subcellularLocation>
        <location evidence="1">Cell inner membrane</location>
        <topology evidence="1">Single-pass membrane protein</topology>
    </subcellularLocation>
</comment>
<comment type="caution">
    <text evidence="13">The sequence shown here is derived from an EMBL/GenBank/DDBJ whole genome shotgun (WGS) entry which is preliminary data.</text>
</comment>
<organism evidence="13 14">
    <name type="scientific">Marinicauda algicola</name>
    <dbReference type="NCBI Taxonomy" id="2029849"/>
    <lineage>
        <taxon>Bacteria</taxon>
        <taxon>Pseudomonadati</taxon>
        <taxon>Pseudomonadota</taxon>
        <taxon>Alphaproteobacteria</taxon>
        <taxon>Maricaulales</taxon>
        <taxon>Maricaulaceae</taxon>
        <taxon>Marinicauda</taxon>
    </lineage>
</organism>
<dbReference type="Pfam" id="PF07963">
    <property type="entry name" value="N_methyl"/>
    <property type="match status" value="1"/>
</dbReference>
<protein>
    <recommendedName>
        <fullName evidence="2">Type II secretion system protein H</fullName>
    </recommendedName>
    <alternativeName>
        <fullName evidence="10">General secretion pathway protein H</fullName>
    </alternativeName>
</protein>
<keyword evidence="4" id="KW-0488">Methylation</keyword>
<evidence type="ECO:0000256" key="2">
    <source>
        <dbReference type="ARBA" id="ARBA00021549"/>
    </source>
</evidence>
<feature type="domain" description="General secretion pathway GspH" evidence="12">
    <location>
        <begin position="46"/>
        <end position="156"/>
    </location>
</feature>
<evidence type="ECO:0000256" key="8">
    <source>
        <dbReference type="ARBA" id="ARBA00023136"/>
    </source>
</evidence>
<keyword evidence="5" id="KW-0997">Cell inner membrane</keyword>
<dbReference type="GO" id="GO:0005886">
    <property type="term" value="C:plasma membrane"/>
    <property type="evidence" value="ECO:0007669"/>
    <property type="project" value="UniProtKB-SubCell"/>
</dbReference>
<reference evidence="13 14" key="1">
    <citation type="journal article" date="2017" name="Int. J. Syst. Evol. Microbiol.">
        <title>Marinicauda algicola sp. nov., isolated from a marine red alga Rhodosorus marinus.</title>
        <authorList>
            <person name="Jeong S.E."/>
            <person name="Jeon S.H."/>
            <person name="Chun B.H."/>
            <person name="Kim D.W."/>
            <person name="Jeon C.O."/>
        </authorList>
    </citation>
    <scope>NUCLEOTIDE SEQUENCE [LARGE SCALE GENOMIC DNA]</scope>
    <source>
        <strain evidence="13 14">JCM 31718</strain>
    </source>
</reference>
<evidence type="ECO:0000256" key="6">
    <source>
        <dbReference type="ARBA" id="ARBA00022692"/>
    </source>
</evidence>
<dbReference type="PROSITE" id="PS00409">
    <property type="entry name" value="PROKAR_NTER_METHYL"/>
    <property type="match status" value="1"/>
</dbReference>
<dbReference type="Proteomes" id="UP000308054">
    <property type="component" value="Unassembled WGS sequence"/>
</dbReference>
<evidence type="ECO:0000256" key="5">
    <source>
        <dbReference type="ARBA" id="ARBA00022519"/>
    </source>
</evidence>
<dbReference type="Gene3D" id="3.55.40.10">
    <property type="entry name" value="minor pseudopilin epsh domain"/>
    <property type="match status" value="1"/>
</dbReference>
<evidence type="ECO:0000256" key="3">
    <source>
        <dbReference type="ARBA" id="ARBA00022475"/>
    </source>
</evidence>